<name>F8KTS6_HELBC</name>
<evidence type="ECO:0000313" key="2">
    <source>
        <dbReference type="Proteomes" id="UP000008387"/>
    </source>
</evidence>
<reference evidence="1 2" key="1">
    <citation type="journal article" date="2011" name="J. Bacteriol.">
        <title>Genome sequence of Helicobacter bizzozeronii strain CIII-1, an isolate from human gastric mucosa.</title>
        <authorList>
            <person name="Schott T."/>
            <person name="Rossi M."/>
            <person name="Hanninen M.L."/>
        </authorList>
    </citation>
    <scope>NUCLEOTIDE SEQUENCE [LARGE SCALE GENOMIC DNA]</scope>
    <source>
        <strain evidence="1 2">CIII-1</strain>
    </source>
</reference>
<dbReference type="InterPro" id="IPR003749">
    <property type="entry name" value="ThiS/MoaD-like"/>
</dbReference>
<dbReference type="NCBIfam" id="TIGR01683">
    <property type="entry name" value="thiS"/>
    <property type="match status" value="1"/>
</dbReference>
<dbReference type="HOGENOM" id="CLU_174611_2_1_7"/>
<dbReference type="Proteomes" id="UP000008387">
    <property type="component" value="Chromosome"/>
</dbReference>
<sequence>MQIFINGQAQEVSAPNIDSLIQTLGIEKRVCAVALNEQVVKKEEWGNTPLHENDRLECLQFMGGG</sequence>
<dbReference type="Pfam" id="PF02597">
    <property type="entry name" value="ThiS"/>
    <property type="match status" value="1"/>
</dbReference>
<keyword evidence="2" id="KW-1185">Reference proteome</keyword>
<dbReference type="InterPro" id="IPR010035">
    <property type="entry name" value="Thi_S"/>
</dbReference>
<dbReference type="PANTHER" id="PTHR34472:SF1">
    <property type="entry name" value="SULFUR CARRIER PROTEIN THIS"/>
    <property type="match status" value="1"/>
</dbReference>
<dbReference type="InterPro" id="IPR012675">
    <property type="entry name" value="Beta-grasp_dom_sf"/>
</dbReference>
<dbReference type="PANTHER" id="PTHR34472">
    <property type="entry name" value="SULFUR CARRIER PROTEIN THIS"/>
    <property type="match status" value="1"/>
</dbReference>
<dbReference type="AlphaFoldDB" id="F8KTS6"/>
<protein>
    <recommendedName>
        <fullName evidence="3">Sulfur carrier protein ThiS</fullName>
    </recommendedName>
</protein>
<accession>F8KTS6</accession>
<dbReference type="eggNOG" id="COG2104">
    <property type="taxonomic scope" value="Bacteria"/>
</dbReference>
<proteinExistence type="predicted"/>
<organism evidence="1 2">
    <name type="scientific">Helicobacter bizzozeronii (strain CIII-1)</name>
    <dbReference type="NCBI Taxonomy" id="1002804"/>
    <lineage>
        <taxon>Bacteria</taxon>
        <taxon>Pseudomonadati</taxon>
        <taxon>Campylobacterota</taxon>
        <taxon>Epsilonproteobacteria</taxon>
        <taxon>Campylobacterales</taxon>
        <taxon>Helicobacteraceae</taxon>
        <taxon>Helicobacter</taxon>
    </lineage>
</organism>
<dbReference type="EMBL" id="FR871757">
    <property type="protein sequence ID" value="CCB80246.1"/>
    <property type="molecule type" value="Genomic_DNA"/>
</dbReference>
<dbReference type="SUPFAM" id="SSF54285">
    <property type="entry name" value="MoaD/ThiS"/>
    <property type="match status" value="1"/>
</dbReference>
<gene>
    <name evidence="1" type="ordered locus">HBZC1_12600</name>
</gene>
<evidence type="ECO:0000313" key="1">
    <source>
        <dbReference type="EMBL" id="CCB80246.1"/>
    </source>
</evidence>
<dbReference type="STRING" id="1002804.HBZC1_12600"/>
<dbReference type="CDD" id="cd00565">
    <property type="entry name" value="Ubl_ThiS"/>
    <property type="match status" value="1"/>
</dbReference>
<dbReference type="InterPro" id="IPR016155">
    <property type="entry name" value="Mopterin_synth/thiamin_S_b"/>
</dbReference>
<evidence type="ECO:0008006" key="3">
    <source>
        <dbReference type="Google" id="ProtNLM"/>
    </source>
</evidence>
<dbReference type="Gene3D" id="3.10.20.30">
    <property type="match status" value="1"/>
</dbReference>
<dbReference type="RefSeq" id="WP_006016978.1">
    <property type="nucleotide sequence ID" value="NC_015674.1"/>
</dbReference>
<dbReference type="KEGG" id="hbi:HBZC1_12600"/>